<evidence type="ECO:0000313" key="3">
    <source>
        <dbReference type="Proteomes" id="UP001256673"/>
    </source>
</evidence>
<proteinExistence type="predicted"/>
<sequence length="91" mass="10293">MIYSEHSSVDIEDRLLAHLRLVIMNKFRRGESFTMTIPHPNHGNLSLWLHPASPLLMQFYGGRQPTIDRALIEQLMAHASSPDGLTLDAIT</sequence>
<protein>
    <submittedName>
        <fullName evidence="2">ATP-dependent DNA ligase</fullName>
    </submittedName>
</protein>
<keyword evidence="2" id="KW-0436">Ligase</keyword>
<name>A0ABU3S001_9MICO</name>
<comment type="caution">
    <text evidence="2">The sequence shown here is derived from an EMBL/GenBank/DDBJ whole genome shotgun (WGS) entry which is preliminary data.</text>
</comment>
<feature type="domain" description="DUF7882" evidence="1">
    <location>
        <begin position="1"/>
        <end position="87"/>
    </location>
</feature>
<dbReference type="InterPro" id="IPR057204">
    <property type="entry name" value="DUF7882"/>
</dbReference>
<keyword evidence="3" id="KW-1185">Reference proteome</keyword>
<accession>A0ABU3S001</accession>
<dbReference type="EMBL" id="JAWDIU010000008">
    <property type="protein sequence ID" value="MDU0328471.1"/>
    <property type="molecule type" value="Genomic_DNA"/>
</dbReference>
<dbReference type="Proteomes" id="UP001256673">
    <property type="component" value="Unassembled WGS sequence"/>
</dbReference>
<organism evidence="2 3">
    <name type="scientific">Microbacterium algihabitans</name>
    <dbReference type="NCBI Taxonomy" id="3075992"/>
    <lineage>
        <taxon>Bacteria</taxon>
        <taxon>Bacillati</taxon>
        <taxon>Actinomycetota</taxon>
        <taxon>Actinomycetes</taxon>
        <taxon>Micrococcales</taxon>
        <taxon>Microbacteriaceae</taxon>
        <taxon>Microbacterium</taxon>
    </lineage>
</organism>
<dbReference type="GO" id="GO:0016874">
    <property type="term" value="F:ligase activity"/>
    <property type="evidence" value="ECO:0007669"/>
    <property type="project" value="UniProtKB-KW"/>
</dbReference>
<evidence type="ECO:0000313" key="2">
    <source>
        <dbReference type="EMBL" id="MDU0328471.1"/>
    </source>
</evidence>
<dbReference type="Pfam" id="PF25355">
    <property type="entry name" value="DUF7882"/>
    <property type="match status" value="1"/>
</dbReference>
<gene>
    <name evidence="2" type="ORF">RWH43_17060</name>
</gene>
<reference evidence="2 3" key="1">
    <citation type="submission" date="2023-09" db="EMBL/GenBank/DDBJ databases">
        <title>Microbacterium fusihabitans sp. nov., Microbacterium phycihabitans sp. nov., and Microbacterium cervinum sp. nov., isolated from dried seaweeds of beach.</title>
        <authorList>
            <person name="Lee S.D."/>
        </authorList>
    </citation>
    <scope>NUCLEOTIDE SEQUENCE [LARGE SCALE GENOMIC DNA]</scope>
    <source>
        <strain evidence="2 3">KSW2-21</strain>
    </source>
</reference>
<evidence type="ECO:0000259" key="1">
    <source>
        <dbReference type="Pfam" id="PF25355"/>
    </source>
</evidence>